<dbReference type="Gene3D" id="3.10.450.710">
    <property type="entry name" value="Tgt2/MlaC"/>
    <property type="match status" value="1"/>
</dbReference>
<dbReference type="PROSITE" id="PS51318">
    <property type="entry name" value="TAT"/>
    <property type="match status" value="1"/>
</dbReference>
<proteinExistence type="predicted"/>
<accession>A0ABV5JHE8</accession>
<feature type="chain" id="PRO_5045179387" evidence="1">
    <location>
        <begin position="30"/>
        <end position="201"/>
    </location>
</feature>
<dbReference type="EMBL" id="JBHMEA010000044">
    <property type="protein sequence ID" value="MFB9232890.1"/>
    <property type="molecule type" value="Genomic_DNA"/>
</dbReference>
<evidence type="ECO:0000256" key="1">
    <source>
        <dbReference type="SAM" id="SignalP"/>
    </source>
</evidence>
<organism evidence="2 3">
    <name type="scientific">Pseudohalocynthiibacter aestuariivivens</name>
    <dbReference type="NCBI Taxonomy" id="1591409"/>
    <lineage>
        <taxon>Bacteria</taxon>
        <taxon>Pseudomonadati</taxon>
        <taxon>Pseudomonadota</taxon>
        <taxon>Alphaproteobacteria</taxon>
        <taxon>Rhodobacterales</taxon>
        <taxon>Paracoccaceae</taxon>
        <taxon>Pseudohalocynthiibacter</taxon>
    </lineage>
</organism>
<reference evidence="2 3" key="1">
    <citation type="submission" date="2024-09" db="EMBL/GenBank/DDBJ databases">
        <authorList>
            <person name="Sun Q."/>
            <person name="Mori K."/>
        </authorList>
    </citation>
    <scope>NUCLEOTIDE SEQUENCE [LARGE SCALE GENOMIC DNA]</scope>
    <source>
        <strain evidence="2 3">CECT 8726</strain>
    </source>
</reference>
<dbReference type="PANTHER" id="PTHR36573:SF1">
    <property type="entry name" value="INTERMEMBRANE PHOSPHOLIPID TRANSPORT SYSTEM BINDING PROTEIN MLAC"/>
    <property type="match status" value="1"/>
</dbReference>
<dbReference type="InterPro" id="IPR008869">
    <property type="entry name" value="MlaC/ttg2D"/>
</dbReference>
<gene>
    <name evidence="2" type="ORF">ACFFUT_13945</name>
</gene>
<dbReference type="InterPro" id="IPR006311">
    <property type="entry name" value="TAT_signal"/>
</dbReference>
<evidence type="ECO:0000313" key="3">
    <source>
        <dbReference type="Proteomes" id="UP001589683"/>
    </source>
</evidence>
<feature type="signal peptide" evidence="1">
    <location>
        <begin position="1"/>
        <end position="29"/>
    </location>
</feature>
<dbReference type="RefSeq" id="WP_213887104.1">
    <property type="nucleotide sequence ID" value="NZ_JAGFNU010000001.1"/>
</dbReference>
<dbReference type="Proteomes" id="UP001589683">
    <property type="component" value="Unassembled WGS sequence"/>
</dbReference>
<keyword evidence="3" id="KW-1185">Reference proteome</keyword>
<evidence type="ECO:0000313" key="2">
    <source>
        <dbReference type="EMBL" id="MFB9232890.1"/>
    </source>
</evidence>
<sequence>MVNDVKRRTVLAGLGAGVVAAAVPGSAMALTTAEARRLIDDVVSEITRVINSGGSESRMLTQFERIFDRFANTAVIAIRVLGADARSASQAQLRDFTVAFRRYIARKYGRRFREFIGGRIEVDSARAVKSWHEVQTTAHLQGEAPFRIDFLVKEAGGRNLFFDMVIEGISLTKVEREEIGAMLDRRRGNLDQLISDLRNTG</sequence>
<comment type="caution">
    <text evidence="2">The sequence shown here is derived from an EMBL/GenBank/DDBJ whole genome shotgun (WGS) entry which is preliminary data.</text>
</comment>
<keyword evidence="1" id="KW-0732">Signal</keyword>
<dbReference type="InterPro" id="IPR042245">
    <property type="entry name" value="Tgt2/MlaC_sf"/>
</dbReference>
<dbReference type="Pfam" id="PF05494">
    <property type="entry name" value="MlaC"/>
    <property type="match status" value="1"/>
</dbReference>
<protein>
    <submittedName>
        <fullName evidence="2">Phospholipid-binding protein MlaC</fullName>
    </submittedName>
</protein>
<dbReference type="PANTHER" id="PTHR36573">
    <property type="entry name" value="INTERMEMBRANE PHOSPHOLIPID TRANSPORT SYSTEM BINDING PROTEIN MLAC"/>
    <property type="match status" value="1"/>
</dbReference>
<name>A0ABV5JHE8_9RHOB</name>